<reference evidence="8" key="1">
    <citation type="journal article" date="2002" name="Science">
        <title>The draft genome of Ciona intestinalis: insights into chordate and vertebrate origins.</title>
        <authorList>
            <person name="Dehal P."/>
            <person name="Satou Y."/>
            <person name="Campbell R.K."/>
            <person name="Chapman J."/>
            <person name="Degnan B."/>
            <person name="De Tomaso A."/>
            <person name="Davidson B."/>
            <person name="Di Gregorio A."/>
            <person name="Gelpke M."/>
            <person name="Goodstein D.M."/>
            <person name="Harafuji N."/>
            <person name="Hastings K.E."/>
            <person name="Ho I."/>
            <person name="Hotta K."/>
            <person name="Huang W."/>
            <person name="Kawashima T."/>
            <person name="Lemaire P."/>
            <person name="Martinez D."/>
            <person name="Meinertzhagen I.A."/>
            <person name="Necula S."/>
            <person name="Nonaka M."/>
            <person name="Putnam N."/>
            <person name="Rash S."/>
            <person name="Saiga H."/>
            <person name="Satake M."/>
            <person name="Terry A."/>
            <person name="Yamada L."/>
            <person name="Wang H.G."/>
            <person name="Awazu S."/>
            <person name="Azumi K."/>
            <person name="Boore J."/>
            <person name="Branno M."/>
            <person name="Chin-Bow S."/>
            <person name="DeSantis R."/>
            <person name="Doyle S."/>
            <person name="Francino P."/>
            <person name="Keys D.N."/>
            <person name="Haga S."/>
            <person name="Hayashi H."/>
            <person name="Hino K."/>
            <person name="Imai K.S."/>
            <person name="Inaba K."/>
            <person name="Kano S."/>
            <person name="Kobayashi K."/>
            <person name="Kobayashi M."/>
            <person name="Lee B.I."/>
            <person name="Makabe K.W."/>
            <person name="Manohar C."/>
            <person name="Matassi G."/>
            <person name="Medina M."/>
            <person name="Mochizuki Y."/>
            <person name="Mount S."/>
            <person name="Morishita T."/>
            <person name="Miura S."/>
            <person name="Nakayama A."/>
            <person name="Nishizaka S."/>
            <person name="Nomoto H."/>
            <person name="Ohta F."/>
            <person name="Oishi K."/>
            <person name="Rigoutsos I."/>
            <person name="Sano M."/>
            <person name="Sasaki A."/>
            <person name="Sasakura Y."/>
            <person name="Shoguchi E."/>
            <person name="Shin-i T."/>
            <person name="Spagnuolo A."/>
            <person name="Stainier D."/>
            <person name="Suzuki M.M."/>
            <person name="Tassy O."/>
            <person name="Takatori N."/>
            <person name="Tokuoka M."/>
            <person name="Yagi K."/>
            <person name="Yoshizaki F."/>
            <person name="Wada S."/>
            <person name="Zhang C."/>
            <person name="Hyatt P.D."/>
            <person name="Larimer F."/>
            <person name="Detter C."/>
            <person name="Doggett N."/>
            <person name="Glavina T."/>
            <person name="Hawkins T."/>
            <person name="Richardson P."/>
            <person name="Lucas S."/>
            <person name="Kohara Y."/>
            <person name="Levine M."/>
            <person name="Satoh N."/>
            <person name="Rokhsar D.S."/>
        </authorList>
    </citation>
    <scope>NUCLEOTIDE SEQUENCE [LARGE SCALE GENOMIC DNA]</scope>
</reference>
<reference evidence="7" key="3">
    <citation type="submission" date="2025-09" db="UniProtKB">
        <authorList>
            <consortium name="Ensembl"/>
        </authorList>
    </citation>
    <scope>IDENTIFICATION</scope>
</reference>
<dbReference type="InParanoid" id="F6WST8"/>
<sequence length="487" mass="55806">MGELKMDLKGRILVYSISGCPHCKAAKEKLDSLNLPYNDVNLDNHPEQRDIMMKLTDQRSVPQIFFNEHHIGGNDKFQELSKDRLNELIELVKHNEPPPDSPQPVMESNTHDVPGIISIFDKLLPPEEDEMSALVQDFSEQTEIIYDHRRFLTNETKSFTGEDLITYITIKKKTDRDSAKEIGQELINKKFMAAVKKVQNMKDDSTLYRLLQHWPSNALNAGLTSYKALTSASELSLLIRKTILHLYGDFLSKDGKHVDYTGISESVKFKDYVEQVAQLQRAQIDDMPRQESLAFFINIYNALVIHANIKLGFPETTWQRYKFFNDASYIIGGHKFNLQEIENGVLRANRKGVGMMVKPFSKSDPRLQYILQPNEPLIHFALVCGAKSCPPIKTYSPDNIENQLKLAAASFLEGEDGCRVDKKQGLIGLSLIFKWYKEDFGNTPHEVLLWVKEHMPNGLKKQDLALLLDKNAYKLVYLHYDWGSNKK</sequence>
<dbReference type="InterPro" id="IPR051548">
    <property type="entry name" value="Grx-like_ET"/>
</dbReference>
<dbReference type="PANTHER" id="PTHR34386:SF1">
    <property type="entry name" value="GLUTAREDOXIN-LIKE PROTEIN NRDH"/>
    <property type="match status" value="1"/>
</dbReference>
<dbReference type="GO" id="GO:0035556">
    <property type="term" value="P:intracellular signal transduction"/>
    <property type="evidence" value="ECO:0007669"/>
    <property type="project" value="InterPro"/>
</dbReference>
<keyword evidence="3" id="KW-0676">Redox-active center</keyword>
<dbReference type="Pfam" id="PF04784">
    <property type="entry name" value="DUF547"/>
    <property type="match status" value="1"/>
</dbReference>
<dbReference type="InterPro" id="IPR036390">
    <property type="entry name" value="WH_DNA-bd_sf"/>
</dbReference>
<dbReference type="InterPro" id="IPR036388">
    <property type="entry name" value="WH-like_DNA-bd_sf"/>
</dbReference>
<evidence type="ECO:0000256" key="2">
    <source>
        <dbReference type="ARBA" id="ARBA00023157"/>
    </source>
</evidence>
<evidence type="ECO:0008006" key="9">
    <source>
        <dbReference type="Google" id="ProtNLM"/>
    </source>
</evidence>
<evidence type="ECO:0000259" key="5">
    <source>
        <dbReference type="Pfam" id="PF00610"/>
    </source>
</evidence>
<dbReference type="AlphaFoldDB" id="F6WST8"/>
<evidence type="ECO:0000259" key="6">
    <source>
        <dbReference type="Pfam" id="PF04784"/>
    </source>
</evidence>
<protein>
    <recommendedName>
        <fullName evidence="9">Glutaredoxin domain-containing protein</fullName>
    </recommendedName>
</protein>
<dbReference type="InterPro" id="IPR000591">
    <property type="entry name" value="DEP_dom"/>
</dbReference>
<dbReference type="Proteomes" id="UP000008144">
    <property type="component" value="Unassembled WGS sequence"/>
</dbReference>
<dbReference type="CDD" id="cd04371">
    <property type="entry name" value="DEP"/>
    <property type="match status" value="1"/>
</dbReference>
<evidence type="ECO:0000256" key="1">
    <source>
        <dbReference type="ARBA" id="ARBA00002549"/>
    </source>
</evidence>
<dbReference type="SUPFAM" id="SSF46785">
    <property type="entry name" value="Winged helix' DNA-binding domain"/>
    <property type="match status" value="1"/>
</dbReference>
<evidence type="ECO:0000259" key="4">
    <source>
        <dbReference type="Pfam" id="PF00462"/>
    </source>
</evidence>
<dbReference type="Ensembl" id="ENSCINT00000004065.3">
    <property type="protein sequence ID" value="ENSCINP00000004065.3"/>
    <property type="gene ID" value="ENSCING00000002014.3"/>
</dbReference>
<dbReference type="Pfam" id="PF00462">
    <property type="entry name" value="Glutaredoxin"/>
    <property type="match status" value="1"/>
</dbReference>
<dbReference type="PRINTS" id="PR00160">
    <property type="entry name" value="GLUTAREDOXIN"/>
</dbReference>
<proteinExistence type="predicted"/>
<dbReference type="InterPro" id="IPR006869">
    <property type="entry name" value="DUF547"/>
</dbReference>
<dbReference type="PROSITE" id="PS00195">
    <property type="entry name" value="GLUTAREDOXIN_1"/>
    <property type="match status" value="1"/>
</dbReference>
<dbReference type="SUPFAM" id="SSF52833">
    <property type="entry name" value="Thioredoxin-like"/>
    <property type="match status" value="1"/>
</dbReference>
<evidence type="ECO:0000313" key="8">
    <source>
        <dbReference type="Proteomes" id="UP000008144"/>
    </source>
</evidence>
<evidence type="ECO:0000313" key="7">
    <source>
        <dbReference type="Ensembl" id="ENSCINP00000004065.3"/>
    </source>
</evidence>
<feature type="domain" description="DUF547" evidence="6">
    <location>
        <begin position="285"/>
        <end position="412"/>
    </location>
</feature>
<dbReference type="STRING" id="7719.ENSCINP00000004065"/>
<dbReference type="InterPro" id="IPR036249">
    <property type="entry name" value="Thioredoxin-like_sf"/>
</dbReference>
<feature type="domain" description="Glutaredoxin" evidence="4">
    <location>
        <begin position="12"/>
        <end position="71"/>
    </location>
</feature>
<dbReference type="OMA" id="IVVSQCH"/>
<name>F6WST8_CIOIN</name>
<dbReference type="Gene3D" id="1.10.10.10">
    <property type="entry name" value="Winged helix-like DNA-binding domain superfamily/Winged helix DNA-binding domain"/>
    <property type="match status" value="1"/>
</dbReference>
<dbReference type="PANTHER" id="PTHR34386">
    <property type="entry name" value="GLUTAREDOXIN"/>
    <property type="match status" value="1"/>
</dbReference>
<dbReference type="Gene3D" id="3.40.30.10">
    <property type="entry name" value="Glutaredoxin"/>
    <property type="match status" value="1"/>
</dbReference>
<dbReference type="PROSITE" id="PS51354">
    <property type="entry name" value="GLUTAREDOXIN_2"/>
    <property type="match status" value="1"/>
</dbReference>
<keyword evidence="8" id="KW-1185">Reference proteome</keyword>
<comment type="function">
    <text evidence="1">Has a glutathione-disulfide oxidoreductase activity in the presence of NADPH and glutathione reductase. Reduces low molecular weight disulfides and proteins.</text>
</comment>
<evidence type="ECO:0000256" key="3">
    <source>
        <dbReference type="ARBA" id="ARBA00023284"/>
    </source>
</evidence>
<dbReference type="CDD" id="cd02066">
    <property type="entry name" value="GRX_family"/>
    <property type="match status" value="1"/>
</dbReference>
<dbReference type="InterPro" id="IPR002109">
    <property type="entry name" value="Glutaredoxin"/>
</dbReference>
<organism evidence="7 8">
    <name type="scientific">Ciona intestinalis</name>
    <name type="common">Transparent sea squirt</name>
    <name type="synonym">Ascidia intestinalis</name>
    <dbReference type="NCBI Taxonomy" id="7719"/>
    <lineage>
        <taxon>Eukaryota</taxon>
        <taxon>Metazoa</taxon>
        <taxon>Chordata</taxon>
        <taxon>Tunicata</taxon>
        <taxon>Ascidiacea</taxon>
        <taxon>Phlebobranchia</taxon>
        <taxon>Cionidae</taxon>
        <taxon>Ciona</taxon>
    </lineage>
</organism>
<accession>F6WST8</accession>
<dbReference type="GeneTree" id="ENSGT00390000016088"/>
<feature type="domain" description="DEP" evidence="5">
    <location>
        <begin position="147"/>
        <end position="210"/>
    </location>
</feature>
<dbReference type="Pfam" id="PF00610">
    <property type="entry name" value="DEP"/>
    <property type="match status" value="1"/>
</dbReference>
<dbReference type="InterPro" id="IPR014025">
    <property type="entry name" value="Glutaredoxin_subgr"/>
</dbReference>
<reference evidence="7" key="2">
    <citation type="submission" date="2025-08" db="UniProtKB">
        <authorList>
            <consortium name="Ensembl"/>
        </authorList>
    </citation>
    <scope>IDENTIFICATION</scope>
</reference>
<keyword evidence="2" id="KW-1015">Disulfide bond</keyword>
<dbReference type="InterPro" id="IPR011767">
    <property type="entry name" value="GLR_AS"/>
</dbReference>